<name>A0A0P1I9I2_9RHOB</name>
<organism evidence="2 3">
    <name type="scientific">Shimia thalassica</name>
    <dbReference type="NCBI Taxonomy" id="1715693"/>
    <lineage>
        <taxon>Bacteria</taxon>
        <taxon>Pseudomonadati</taxon>
        <taxon>Pseudomonadota</taxon>
        <taxon>Alphaproteobacteria</taxon>
        <taxon>Rhodobacterales</taxon>
        <taxon>Roseobacteraceae</taxon>
    </lineage>
</organism>
<sequence length="169" mass="18023">MSFFTRLASGFAVACALFAAAPALSQGAEGAGLSPSQTARVVSILDTGFASCASAAPVYRLDCFSQVYRNGSKLLANNASYWEAEVALTRVGRNLYTFVRANTDAKAGRIRLEGFRLKAVSEAKMPEAEKLYATNIARAIVLLRGGGEAEETYFGPIADEVAKYPKLIP</sequence>
<evidence type="ECO:0000313" key="2">
    <source>
        <dbReference type="EMBL" id="CUJ99443.1"/>
    </source>
</evidence>
<dbReference type="STRING" id="1715693.PH7735_02204"/>
<protein>
    <submittedName>
        <fullName evidence="2">Uncharacterized protein</fullName>
    </submittedName>
</protein>
<evidence type="ECO:0000313" key="3">
    <source>
        <dbReference type="Proteomes" id="UP000051870"/>
    </source>
</evidence>
<proteinExistence type="predicted"/>
<dbReference type="AlphaFoldDB" id="A0A0P1I9I2"/>
<dbReference type="RefSeq" id="WP_058311394.1">
    <property type="nucleotide sequence ID" value="NZ_CYTW01000002.1"/>
</dbReference>
<dbReference type="EMBL" id="CYTW01000002">
    <property type="protein sequence ID" value="CUJ99443.1"/>
    <property type="molecule type" value="Genomic_DNA"/>
</dbReference>
<dbReference type="GeneID" id="83881232"/>
<keyword evidence="3" id="KW-1185">Reference proteome</keyword>
<keyword evidence="1" id="KW-0732">Signal</keyword>
<reference evidence="3" key="1">
    <citation type="submission" date="2015-09" db="EMBL/GenBank/DDBJ databases">
        <authorList>
            <person name="Rodrigo-Torres Lidia"/>
            <person name="Arahal R.David."/>
        </authorList>
    </citation>
    <scope>NUCLEOTIDE SEQUENCE [LARGE SCALE GENOMIC DNA]</scope>
    <source>
        <strain evidence="3">CECT 7735</strain>
    </source>
</reference>
<dbReference type="Proteomes" id="UP000051870">
    <property type="component" value="Unassembled WGS sequence"/>
</dbReference>
<evidence type="ECO:0000256" key="1">
    <source>
        <dbReference type="SAM" id="SignalP"/>
    </source>
</evidence>
<feature type="chain" id="PRO_5006065013" evidence="1">
    <location>
        <begin position="26"/>
        <end position="169"/>
    </location>
</feature>
<gene>
    <name evidence="2" type="ORF">PH7735_02204</name>
</gene>
<feature type="signal peptide" evidence="1">
    <location>
        <begin position="1"/>
        <end position="25"/>
    </location>
</feature>
<accession>A0A0P1I9I2</accession>